<organism evidence="9 11">
    <name type="scientific">Candidatus Chlorohelix allophototropha</name>
    <dbReference type="NCBI Taxonomy" id="3003348"/>
    <lineage>
        <taxon>Bacteria</taxon>
        <taxon>Bacillati</taxon>
        <taxon>Chloroflexota</taxon>
        <taxon>Chloroflexia</taxon>
        <taxon>Candidatus Chloroheliales</taxon>
        <taxon>Candidatus Chloroheliaceae</taxon>
        <taxon>Candidatus Chlorohelix</taxon>
    </lineage>
</organism>
<evidence type="ECO:0000256" key="5">
    <source>
        <dbReference type="ARBA" id="ARBA00023125"/>
    </source>
</evidence>
<keyword evidence="2 7" id="KW-0678">Repressor</keyword>
<dbReference type="Pfam" id="PF06971">
    <property type="entry name" value="Put_DNA-bind_N"/>
    <property type="match status" value="1"/>
</dbReference>
<dbReference type="NCBIfam" id="NF003995">
    <property type="entry name" value="PRK05472.2-4"/>
    <property type="match status" value="1"/>
</dbReference>
<dbReference type="InterPro" id="IPR058236">
    <property type="entry name" value="Rex_actinobacterial-type"/>
</dbReference>
<evidence type="ECO:0000259" key="8">
    <source>
        <dbReference type="SMART" id="SM00881"/>
    </source>
</evidence>
<evidence type="ECO:0000256" key="2">
    <source>
        <dbReference type="ARBA" id="ARBA00022491"/>
    </source>
</evidence>
<dbReference type="PANTHER" id="PTHR35786:SF1">
    <property type="entry name" value="REDOX-SENSING TRANSCRIPTIONAL REPRESSOR REX 1"/>
    <property type="match status" value="1"/>
</dbReference>
<dbReference type="NCBIfam" id="NF003993">
    <property type="entry name" value="PRK05472.2-2"/>
    <property type="match status" value="1"/>
</dbReference>
<evidence type="ECO:0000313" key="11">
    <source>
        <dbReference type="Proteomes" id="UP000521676"/>
    </source>
</evidence>
<name>A0A8T7M7B2_9CHLR</name>
<dbReference type="HAMAP" id="MF_01131">
    <property type="entry name" value="Rex"/>
    <property type="match status" value="1"/>
</dbReference>
<proteinExistence type="inferred from homology"/>
<evidence type="ECO:0000313" key="10">
    <source>
        <dbReference type="EMBL" id="WJW69941.1"/>
    </source>
</evidence>
<dbReference type="PANTHER" id="PTHR35786">
    <property type="entry name" value="REDOX-SENSING TRANSCRIPTIONAL REPRESSOR REX"/>
    <property type="match status" value="1"/>
</dbReference>
<dbReference type="InterPro" id="IPR003781">
    <property type="entry name" value="CoA-bd"/>
</dbReference>
<keyword evidence="3 7" id="KW-0805">Transcription regulation</keyword>
<dbReference type="InterPro" id="IPR036388">
    <property type="entry name" value="WH-like_DNA-bd_sf"/>
</dbReference>
<dbReference type="InterPro" id="IPR009718">
    <property type="entry name" value="Rex_DNA-bd_C_dom"/>
</dbReference>
<evidence type="ECO:0000256" key="7">
    <source>
        <dbReference type="HAMAP-Rule" id="MF_01131"/>
    </source>
</evidence>
<reference evidence="9 11" key="1">
    <citation type="submission" date="2020-06" db="EMBL/GenBank/DDBJ databases">
        <title>Anoxygenic phototrophic Chloroflexota member uses a Type I reaction center.</title>
        <authorList>
            <person name="Tsuji J.M."/>
            <person name="Shaw N.A."/>
            <person name="Nagashima S."/>
            <person name="Venkiteswaran J."/>
            <person name="Schiff S.L."/>
            <person name="Hanada S."/>
            <person name="Tank M."/>
            <person name="Neufeld J.D."/>
        </authorList>
    </citation>
    <scope>NUCLEOTIDE SEQUENCE [LARGE SCALE GENOMIC DNA]</scope>
    <source>
        <strain evidence="9">L227-S17</strain>
    </source>
</reference>
<keyword evidence="6 7" id="KW-0804">Transcription</keyword>
<keyword evidence="5 7" id="KW-0238">DNA-binding</keyword>
<evidence type="ECO:0000256" key="3">
    <source>
        <dbReference type="ARBA" id="ARBA00023015"/>
    </source>
</evidence>
<keyword evidence="1 7" id="KW-0963">Cytoplasm</keyword>
<dbReference type="NCBIfam" id="NF003989">
    <property type="entry name" value="PRK05472.1-3"/>
    <property type="match status" value="1"/>
</dbReference>
<gene>
    <name evidence="7" type="primary">rex</name>
    <name evidence="9" type="ORF">HXX08_19455</name>
    <name evidence="10" type="ORF">OZ401_003573</name>
</gene>
<sequence length="222" mass="24165">MSINDPEIPDIVIRRLPIYAQTLTYLTGEGVTTVSSSELGARIGVTAAQIRRDLSYFGEFGKQGKGYNVQFLLNQVRDILHLGHSWGVALVGVGLLGKAIVHYTGFKDKGFEIKALFDSDTRKLGGEEMGMTVNHFSKIPEIIPELGLNVAIVAVPAHSAQEVVDLLIKAGVKAILNYAPITVQVPADVRIRSLDPVAALQSMTYYLNPDPKARSRNGKHSK</sequence>
<dbReference type="InterPro" id="IPR036291">
    <property type="entry name" value="NAD(P)-bd_dom_sf"/>
</dbReference>
<dbReference type="SUPFAM" id="SSF51735">
    <property type="entry name" value="NAD(P)-binding Rossmann-fold domains"/>
    <property type="match status" value="1"/>
</dbReference>
<comment type="subunit">
    <text evidence="7">Homodimer.</text>
</comment>
<reference evidence="10" key="2">
    <citation type="journal article" date="2024" name="Nature">
        <title>Anoxygenic phototroph of the Chloroflexota uses a type I reaction centre.</title>
        <authorList>
            <person name="Tsuji J.M."/>
            <person name="Shaw N.A."/>
            <person name="Nagashima S."/>
            <person name="Venkiteswaran J.J."/>
            <person name="Schiff S.L."/>
            <person name="Watanabe T."/>
            <person name="Fukui M."/>
            <person name="Hanada S."/>
            <person name="Tank M."/>
            <person name="Neufeld J.D."/>
        </authorList>
    </citation>
    <scope>NUCLEOTIDE SEQUENCE</scope>
    <source>
        <strain evidence="10">L227-S17</strain>
    </source>
</reference>
<comment type="subcellular location">
    <subcellularLocation>
        <location evidence="7">Cytoplasm</location>
    </subcellularLocation>
</comment>
<dbReference type="GO" id="GO:0003677">
    <property type="term" value="F:DNA binding"/>
    <property type="evidence" value="ECO:0007669"/>
    <property type="project" value="UniProtKB-UniRule"/>
</dbReference>
<evidence type="ECO:0000256" key="6">
    <source>
        <dbReference type="ARBA" id="ARBA00023163"/>
    </source>
</evidence>
<feature type="domain" description="CoA-binding" evidence="8">
    <location>
        <begin position="82"/>
        <end position="182"/>
    </location>
</feature>
<dbReference type="Proteomes" id="UP000521676">
    <property type="component" value="Unassembled WGS sequence"/>
</dbReference>
<dbReference type="EMBL" id="JACATZ010000003">
    <property type="protein sequence ID" value="NWJ48037.1"/>
    <property type="molecule type" value="Genomic_DNA"/>
</dbReference>
<evidence type="ECO:0000313" key="9">
    <source>
        <dbReference type="EMBL" id="NWJ48037.1"/>
    </source>
</evidence>
<dbReference type="NCBIfam" id="NF003996">
    <property type="entry name" value="PRK05472.2-5"/>
    <property type="match status" value="1"/>
</dbReference>
<feature type="binding site" evidence="7">
    <location>
        <begin position="92"/>
        <end position="97"/>
    </location>
    <ligand>
        <name>NAD(+)</name>
        <dbReference type="ChEBI" id="CHEBI:57540"/>
    </ligand>
</feature>
<dbReference type="RefSeq" id="WP_341471818.1">
    <property type="nucleotide sequence ID" value="NZ_CP128400.1"/>
</dbReference>
<protein>
    <recommendedName>
        <fullName evidence="7">Redox-sensing transcriptional repressor Rex</fullName>
    </recommendedName>
</protein>
<dbReference type="GO" id="GO:0005737">
    <property type="term" value="C:cytoplasm"/>
    <property type="evidence" value="ECO:0007669"/>
    <property type="project" value="UniProtKB-SubCell"/>
</dbReference>
<evidence type="ECO:0000313" key="12">
    <source>
        <dbReference type="Proteomes" id="UP001431572"/>
    </source>
</evidence>
<dbReference type="SMART" id="SM00881">
    <property type="entry name" value="CoA_binding"/>
    <property type="match status" value="1"/>
</dbReference>
<accession>A0A8T7M7B2</accession>
<keyword evidence="12" id="KW-1185">Reference proteome</keyword>
<evidence type="ECO:0000256" key="1">
    <source>
        <dbReference type="ARBA" id="ARBA00022490"/>
    </source>
</evidence>
<dbReference type="EMBL" id="CP128400">
    <property type="protein sequence ID" value="WJW69941.1"/>
    <property type="molecule type" value="Genomic_DNA"/>
</dbReference>
<dbReference type="SUPFAM" id="SSF46785">
    <property type="entry name" value="Winged helix' DNA-binding domain"/>
    <property type="match status" value="1"/>
</dbReference>
<dbReference type="Gene3D" id="1.10.10.10">
    <property type="entry name" value="Winged helix-like DNA-binding domain superfamily/Winged helix DNA-binding domain"/>
    <property type="match status" value="1"/>
</dbReference>
<keyword evidence="4 7" id="KW-0520">NAD</keyword>
<dbReference type="GO" id="GO:0045892">
    <property type="term" value="P:negative regulation of DNA-templated transcription"/>
    <property type="evidence" value="ECO:0007669"/>
    <property type="project" value="InterPro"/>
</dbReference>
<dbReference type="InterPro" id="IPR036390">
    <property type="entry name" value="WH_DNA-bd_sf"/>
</dbReference>
<dbReference type="Proteomes" id="UP001431572">
    <property type="component" value="Chromosome 2"/>
</dbReference>
<dbReference type="InterPro" id="IPR022876">
    <property type="entry name" value="Tscrpt_rep_Rex"/>
</dbReference>
<dbReference type="NCBIfam" id="NF003994">
    <property type="entry name" value="PRK05472.2-3"/>
    <property type="match status" value="1"/>
</dbReference>
<dbReference type="GO" id="GO:0003700">
    <property type="term" value="F:DNA-binding transcription factor activity"/>
    <property type="evidence" value="ECO:0007669"/>
    <property type="project" value="UniProtKB-UniRule"/>
</dbReference>
<comment type="similarity">
    <text evidence="7">Belongs to the transcriptional regulatory Rex family.</text>
</comment>
<feature type="DNA-binding region" description="H-T-H motif" evidence="7">
    <location>
        <begin position="18"/>
        <end position="57"/>
    </location>
</feature>
<dbReference type="GO" id="GO:0051775">
    <property type="term" value="P:response to redox state"/>
    <property type="evidence" value="ECO:0007669"/>
    <property type="project" value="InterPro"/>
</dbReference>
<dbReference type="AlphaFoldDB" id="A0A8T7M7B2"/>
<evidence type="ECO:0000256" key="4">
    <source>
        <dbReference type="ARBA" id="ARBA00023027"/>
    </source>
</evidence>
<dbReference type="Pfam" id="PF02629">
    <property type="entry name" value="CoA_binding"/>
    <property type="match status" value="1"/>
</dbReference>
<dbReference type="Gene3D" id="3.40.50.720">
    <property type="entry name" value="NAD(P)-binding Rossmann-like Domain"/>
    <property type="match status" value="1"/>
</dbReference>
<comment type="function">
    <text evidence="7">Modulates transcription in response to changes in cellular NADH/NAD(+) redox state.</text>
</comment>